<gene>
    <name evidence="4" type="ORF">ACFPJ6_14440</name>
</gene>
<name>A0ABW0GRW1_9MICO</name>
<proteinExistence type="predicted"/>
<keyword evidence="1 2" id="KW-0238">DNA-binding</keyword>
<reference evidence="5" key="1">
    <citation type="journal article" date="2019" name="Int. J. Syst. Evol. Microbiol.">
        <title>The Global Catalogue of Microorganisms (GCM) 10K type strain sequencing project: providing services to taxonomists for standard genome sequencing and annotation.</title>
        <authorList>
            <consortium name="The Broad Institute Genomics Platform"/>
            <consortium name="The Broad Institute Genome Sequencing Center for Infectious Disease"/>
            <person name="Wu L."/>
            <person name="Ma J."/>
        </authorList>
    </citation>
    <scope>NUCLEOTIDE SEQUENCE [LARGE SCALE GENOMIC DNA]</scope>
    <source>
        <strain evidence="5">CCUG 43114</strain>
    </source>
</reference>
<accession>A0ABW0GRW1</accession>
<evidence type="ECO:0000313" key="5">
    <source>
        <dbReference type="Proteomes" id="UP001596122"/>
    </source>
</evidence>
<dbReference type="Pfam" id="PF00440">
    <property type="entry name" value="TetR_N"/>
    <property type="match status" value="1"/>
</dbReference>
<dbReference type="SUPFAM" id="SSF46689">
    <property type="entry name" value="Homeodomain-like"/>
    <property type="match status" value="1"/>
</dbReference>
<dbReference type="Proteomes" id="UP001596122">
    <property type="component" value="Unassembled WGS sequence"/>
</dbReference>
<evidence type="ECO:0000256" key="1">
    <source>
        <dbReference type="ARBA" id="ARBA00023125"/>
    </source>
</evidence>
<dbReference type="EMBL" id="JBHSLD010000014">
    <property type="protein sequence ID" value="MFC5381975.1"/>
    <property type="molecule type" value="Genomic_DNA"/>
</dbReference>
<organism evidence="4 5">
    <name type="scientific">Aquipuribacter nitratireducens</name>
    <dbReference type="NCBI Taxonomy" id="650104"/>
    <lineage>
        <taxon>Bacteria</taxon>
        <taxon>Bacillati</taxon>
        <taxon>Actinomycetota</taxon>
        <taxon>Actinomycetes</taxon>
        <taxon>Micrococcales</taxon>
        <taxon>Intrasporangiaceae</taxon>
        <taxon>Aquipuribacter</taxon>
    </lineage>
</organism>
<evidence type="ECO:0000313" key="4">
    <source>
        <dbReference type="EMBL" id="MFC5381975.1"/>
    </source>
</evidence>
<evidence type="ECO:0000259" key="3">
    <source>
        <dbReference type="PROSITE" id="PS50977"/>
    </source>
</evidence>
<dbReference type="RefSeq" id="WP_340269993.1">
    <property type="nucleotide sequence ID" value="NZ_JBBEOG010000005.1"/>
</dbReference>
<sequence length="184" mass="19064">MGHRLTREDVVDAAVRAAVSGGLSSLSFRTVAAEAGTSDRMVVYYLPDKATLLTAVLTHVGERLRGVLAASLPEDAGRGLRPHDVLRASRPVFTDPANGPVLRLFLEAVGLGAARVAPFDVVVPQLLAGWVAWLEPHMGPTAAPGSAAATVATVDGLLIVSALLGEDAGRAAWDAVLDGATTRR</sequence>
<feature type="domain" description="HTH tetR-type" evidence="3">
    <location>
        <begin position="4"/>
        <end position="64"/>
    </location>
</feature>
<dbReference type="InterPro" id="IPR001647">
    <property type="entry name" value="HTH_TetR"/>
</dbReference>
<dbReference type="Gene3D" id="1.10.357.10">
    <property type="entry name" value="Tetracycline Repressor, domain 2"/>
    <property type="match status" value="1"/>
</dbReference>
<dbReference type="PROSITE" id="PS50977">
    <property type="entry name" value="HTH_TETR_2"/>
    <property type="match status" value="1"/>
</dbReference>
<evidence type="ECO:0000256" key="2">
    <source>
        <dbReference type="PROSITE-ProRule" id="PRU00335"/>
    </source>
</evidence>
<keyword evidence="5" id="KW-1185">Reference proteome</keyword>
<protein>
    <submittedName>
        <fullName evidence="4">TetR family transcriptional regulator</fullName>
    </submittedName>
</protein>
<comment type="caution">
    <text evidence="4">The sequence shown here is derived from an EMBL/GenBank/DDBJ whole genome shotgun (WGS) entry which is preliminary data.</text>
</comment>
<dbReference type="InterPro" id="IPR009057">
    <property type="entry name" value="Homeodomain-like_sf"/>
</dbReference>
<feature type="DNA-binding region" description="H-T-H motif" evidence="2">
    <location>
        <begin position="27"/>
        <end position="46"/>
    </location>
</feature>